<organism evidence="8 9">
    <name type="scientific">Hondaea fermentalgiana</name>
    <dbReference type="NCBI Taxonomy" id="2315210"/>
    <lineage>
        <taxon>Eukaryota</taxon>
        <taxon>Sar</taxon>
        <taxon>Stramenopiles</taxon>
        <taxon>Bigyra</taxon>
        <taxon>Labyrinthulomycetes</taxon>
        <taxon>Thraustochytrida</taxon>
        <taxon>Thraustochytriidae</taxon>
        <taxon>Hondaea</taxon>
    </lineage>
</organism>
<dbReference type="GO" id="GO:0006508">
    <property type="term" value="P:proteolysis"/>
    <property type="evidence" value="ECO:0007669"/>
    <property type="project" value="InterPro"/>
</dbReference>
<comment type="caution">
    <text evidence="8">The sequence shown here is derived from an EMBL/GenBank/DDBJ whole genome shotgun (WGS) entry which is preliminary data.</text>
</comment>
<dbReference type="PANTHER" id="PTHR11705:SF138">
    <property type="entry name" value="PEPTIDASE M14 CARBOXYPEPTIDASE A DOMAIN-CONTAINING PROTEIN"/>
    <property type="match status" value="1"/>
</dbReference>
<gene>
    <name evidence="8" type="ORF">FCC1311_083912</name>
</gene>
<evidence type="ECO:0000256" key="3">
    <source>
        <dbReference type="PROSITE-ProRule" id="PRU01379"/>
    </source>
</evidence>
<feature type="region of interest" description="Disordered" evidence="4">
    <location>
        <begin position="343"/>
        <end position="365"/>
    </location>
</feature>
<feature type="chain" id="PRO_5015345595" evidence="6">
    <location>
        <begin position="24"/>
        <end position="648"/>
    </location>
</feature>
<dbReference type="EMBL" id="BEYU01000115">
    <property type="protein sequence ID" value="GBG32166.1"/>
    <property type="molecule type" value="Genomic_DNA"/>
</dbReference>
<dbReference type="PANTHER" id="PTHR11705">
    <property type="entry name" value="PROTEASE FAMILY M14 CARBOXYPEPTIDASE A,B"/>
    <property type="match status" value="1"/>
</dbReference>
<reference evidence="8 9" key="1">
    <citation type="submission" date="2017-12" db="EMBL/GenBank/DDBJ databases">
        <title>Sequencing, de novo assembly and annotation of complete genome of a new Thraustochytrid species, strain FCC1311.</title>
        <authorList>
            <person name="Sedici K."/>
            <person name="Godart F."/>
            <person name="Aiese Cigliano R."/>
            <person name="Sanseverino W."/>
            <person name="Barakat M."/>
            <person name="Ortet P."/>
            <person name="Marechal E."/>
            <person name="Cagnac O."/>
            <person name="Amato A."/>
        </authorList>
    </citation>
    <scope>NUCLEOTIDE SEQUENCE [LARGE SCALE GENOMIC DNA]</scope>
</reference>
<keyword evidence="8" id="KW-0121">Carboxypeptidase</keyword>
<dbReference type="AlphaFoldDB" id="A0A2R5GMQ1"/>
<evidence type="ECO:0000256" key="5">
    <source>
        <dbReference type="SAM" id="Phobius"/>
    </source>
</evidence>
<evidence type="ECO:0000256" key="1">
    <source>
        <dbReference type="ARBA" id="ARBA00001947"/>
    </source>
</evidence>
<keyword evidence="8" id="KW-0378">Hydrolase</keyword>
<keyword evidence="8" id="KW-0645">Protease</keyword>
<dbReference type="Gene3D" id="3.40.630.10">
    <property type="entry name" value="Zn peptidases"/>
    <property type="match status" value="1"/>
</dbReference>
<dbReference type="Pfam" id="PF00246">
    <property type="entry name" value="Peptidase_M14"/>
    <property type="match status" value="1"/>
</dbReference>
<name>A0A2R5GMQ1_9STRA</name>
<evidence type="ECO:0000313" key="8">
    <source>
        <dbReference type="EMBL" id="GBG32166.1"/>
    </source>
</evidence>
<proteinExistence type="inferred from homology"/>
<dbReference type="SMART" id="SM00631">
    <property type="entry name" value="Zn_pept"/>
    <property type="match status" value="1"/>
</dbReference>
<sequence length="648" mass="71155">MRTPGRVGVTVAVLTALVATACGAVNLETSFGGVHPDDEEFAKLVGTKHSKAQGPFRTVKYLDYGDIVDELHRLEKDYPDLVELYDAQARYNLPSPGRCGSHGNCKQYVLRITNEATLPEPERPEVFFSGELHGNERVGPTTLMEFARLLLESYTTCSNAWLQRLVNTRSIYIMPTTNALGYYRNTRTENTIDPNRDFPIDKPHSCMETIAARAVNELWREHLFQLALTYHGGMQAIAFEWGTLTNRKFPISPDDIAQLMLGSAMSAVAGDLHKGEGPYPHDRLNDLVYPVRGGMEDWGYAGSWAASAKPCDPKHFFGYAKEKTQYTSDQLRAFNMLIETSRDKTPDEGTLGTTEEMMRPEGGGDGHIPRNVRLALFMTDLVQPYVQWVQVPDAADSADRDQSATLSFAWEVGGALFVDQTFLEYSYVDANGTLITQRTDAMSGRTRWNEGGVWSGHNTSNTKGVQGLDIGLVKEDDLHDRERWPFAPAFVQTLPPLPAKAQLQEVVAIAVVDQNWGKHAGGAVPPEIPPQSHVVNARTNAMWKAENADHIITGKLQWASDAVSFPRATRETPYCASFPNAPAVKPGNASTSGSGSSLRASPDGTSISGSASAGLVFFSILGCCIAGRLYAKARRYDHISYEAIEPSA</sequence>
<keyword evidence="5" id="KW-0812">Transmembrane</keyword>
<protein>
    <submittedName>
        <fullName evidence="8">Carboxypeptidase D</fullName>
    </submittedName>
</protein>
<dbReference type="InParanoid" id="A0A2R5GMQ1"/>
<comment type="similarity">
    <text evidence="2 3">Belongs to the peptidase M14 family.</text>
</comment>
<dbReference type="InterPro" id="IPR000834">
    <property type="entry name" value="Peptidase_M14"/>
</dbReference>
<evidence type="ECO:0000256" key="4">
    <source>
        <dbReference type="SAM" id="MobiDB-lite"/>
    </source>
</evidence>
<comment type="caution">
    <text evidence="3">Lacks conserved residue(s) required for the propagation of feature annotation.</text>
</comment>
<dbReference type="PROSITE" id="PS52035">
    <property type="entry name" value="PEPTIDASE_M14"/>
    <property type="match status" value="1"/>
</dbReference>
<dbReference type="PROSITE" id="PS51257">
    <property type="entry name" value="PROKAR_LIPOPROTEIN"/>
    <property type="match status" value="1"/>
</dbReference>
<feature type="domain" description="Peptidase M14" evidence="7">
    <location>
        <begin position="60"/>
        <end position="341"/>
    </location>
</feature>
<accession>A0A2R5GMQ1</accession>
<keyword evidence="6" id="KW-0732">Signal</keyword>
<dbReference type="OrthoDB" id="10249045at2759"/>
<keyword evidence="9" id="KW-1185">Reference proteome</keyword>
<dbReference type="Proteomes" id="UP000241890">
    <property type="component" value="Unassembled WGS sequence"/>
</dbReference>
<feature type="transmembrane region" description="Helical" evidence="5">
    <location>
        <begin position="611"/>
        <end position="631"/>
    </location>
</feature>
<dbReference type="SUPFAM" id="SSF53187">
    <property type="entry name" value="Zn-dependent exopeptidases"/>
    <property type="match status" value="1"/>
</dbReference>
<dbReference type="GO" id="GO:0004181">
    <property type="term" value="F:metallocarboxypeptidase activity"/>
    <property type="evidence" value="ECO:0007669"/>
    <property type="project" value="InterPro"/>
</dbReference>
<dbReference type="GO" id="GO:0008270">
    <property type="term" value="F:zinc ion binding"/>
    <property type="evidence" value="ECO:0007669"/>
    <property type="project" value="InterPro"/>
</dbReference>
<feature type="compositionally biased region" description="Basic and acidic residues" evidence="4">
    <location>
        <begin position="356"/>
        <end position="365"/>
    </location>
</feature>
<evidence type="ECO:0000259" key="7">
    <source>
        <dbReference type="PROSITE" id="PS52035"/>
    </source>
</evidence>
<dbReference type="GO" id="GO:0005615">
    <property type="term" value="C:extracellular space"/>
    <property type="evidence" value="ECO:0007669"/>
    <property type="project" value="TreeGrafter"/>
</dbReference>
<keyword evidence="5" id="KW-0472">Membrane</keyword>
<feature type="signal peptide" evidence="6">
    <location>
        <begin position="1"/>
        <end position="23"/>
    </location>
</feature>
<keyword evidence="5" id="KW-1133">Transmembrane helix</keyword>
<evidence type="ECO:0000313" key="9">
    <source>
        <dbReference type="Proteomes" id="UP000241890"/>
    </source>
</evidence>
<comment type="cofactor">
    <cofactor evidence="1">
        <name>Zn(2+)</name>
        <dbReference type="ChEBI" id="CHEBI:29105"/>
    </cofactor>
</comment>
<evidence type="ECO:0000256" key="2">
    <source>
        <dbReference type="ARBA" id="ARBA00005988"/>
    </source>
</evidence>
<evidence type="ECO:0000256" key="6">
    <source>
        <dbReference type="SAM" id="SignalP"/>
    </source>
</evidence>